<name>X0U899_9ZZZZ</name>
<keyword evidence="1" id="KW-0812">Transmembrane</keyword>
<accession>X0U899</accession>
<dbReference type="AlphaFoldDB" id="X0U899"/>
<organism evidence="2">
    <name type="scientific">marine sediment metagenome</name>
    <dbReference type="NCBI Taxonomy" id="412755"/>
    <lineage>
        <taxon>unclassified sequences</taxon>
        <taxon>metagenomes</taxon>
        <taxon>ecological metagenomes</taxon>
    </lineage>
</organism>
<protein>
    <submittedName>
        <fullName evidence="2">Uncharacterized protein</fullName>
    </submittedName>
</protein>
<keyword evidence="1" id="KW-0472">Membrane</keyword>
<dbReference type="EMBL" id="BARS01015991">
    <property type="protein sequence ID" value="GAF96592.1"/>
    <property type="molecule type" value="Genomic_DNA"/>
</dbReference>
<evidence type="ECO:0000256" key="1">
    <source>
        <dbReference type="SAM" id="Phobius"/>
    </source>
</evidence>
<gene>
    <name evidence="2" type="ORF">S01H1_26386</name>
</gene>
<feature type="non-terminal residue" evidence="2">
    <location>
        <position position="170"/>
    </location>
</feature>
<reference evidence="2" key="1">
    <citation type="journal article" date="2014" name="Front. Microbiol.">
        <title>High frequency of phylogenetically diverse reductive dehalogenase-homologous genes in deep subseafloor sedimentary metagenomes.</title>
        <authorList>
            <person name="Kawai M."/>
            <person name="Futagami T."/>
            <person name="Toyoda A."/>
            <person name="Takaki Y."/>
            <person name="Nishi S."/>
            <person name="Hori S."/>
            <person name="Arai W."/>
            <person name="Tsubouchi T."/>
            <person name="Morono Y."/>
            <person name="Uchiyama I."/>
            <person name="Ito T."/>
            <person name="Fujiyama A."/>
            <person name="Inagaki F."/>
            <person name="Takami H."/>
        </authorList>
    </citation>
    <scope>NUCLEOTIDE SEQUENCE</scope>
    <source>
        <strain evidence="2">Expedition CK06-06</strain>
    </source>
</reference>
<evidence type="ECO:0000313" key="2">
    <source>
        <dbReference type="EMBL" id="GAF96592.1"/>
    </source>
</evidence>
<proteinExistence type="predicted"/>
<keyword evidence="1" id="KW-1133">Transmembrane helix</keyword>
<comment type="caution">
    <text evidence="2">The sequence shown here is derived from an EMBL/GenBank/DDBJ whole genome shotgun (WGS) entry which is preliminary data.</text>
</comment>
<feature type="transmembrane region" description="Helical" evidence="1">
    <location>
        <begin position="139"/>
        <end position="160"/>
    </location>
</feature>
<sequence>MALIGNIQLISDFLEKFSQLGLSGFRINRICLIGGSSIDKTILPESVTIYKSIQDLLENPEFDTLAFNSSQGELSDEEIQQILQLKFQGVSVYDFPSFYENITGKIPLDYVDCNWLLSDSGFQGKVSTYYLKVKKLIDIFFSTILLIVTFPLCVLLAIAIKLESKGKVFF</sequence>